<gene>
    <name evidence="1" type="ORF">IAQ67_28770</name>
</gene>
<dbReference type="Proteomes" id="UP000516384">
    <property type="component" value="Plasmid pPlas1"/>
</dbReference>
<dbReference type="EMBL" id="CP061173">
    <property type="protein sequence ID" value="QNR70351.1"/>
    <property type="molecule type" value="Genomic_DNA"/>
</dbReference>
<keyword evidence="1" id="KW-0614">Plasmid</keyword>
<protein>
    <submittedName>
        <fullName evidence="1">Uncharacterized protein</fullName>
    </submittedName>
</protein>
<dbReference type="AlphaFoldDB" id="A0A7H0YGZ3"/>
<geneLocation type="plasmid" evidence="1 2">
    <name>pPlas1</name>
</geneLocation>
<sequence>MNKPEKAKEVLRNHLILAGVLSFSESFGGADGKDFLEPEFFKKAFNAVDDVVAFGAGASTTEELRALFQEEAENALTNLLELAKEFEDDAV</sequence>
<organism evidence="1 2">
    <name type="scientific">Paenibacillus peoriae</name>
    <dbReference type="NCBI Taxonomy" id="59893"/>
    <lineage>
        <taxon>Bacteria</taxon>
        <taxon>Bacillati</taxon>
        <taxon>Bacillota</taxon>
        <taxon>Bacilli</taxon>
        <taxon>Bacillales</taxon>
        <taxon>Paenibacillaceae</taxon>
        <taxon>Paenibacillus</taxon>
    </lineage>
</organism>
<dbReference type="RefSeq" id="WP_190299658.1">
    <property type="nucleotide sequence ID" value="NZ_CP061173.1"/>
</dbReference>
<reference evidence="1 2" key="1">
    <citation type="submission" date="2020-09" db="EMBL/GenBank/DDBJ databases">
        <title>Characterization of Paenibacillus peoriae strain ZF390 with broad-spectrum antimicrobial activity as a potential biocontrol agent.</title>
        <authorList>
            <person name="Li L."/>
            <person name="Zhao Y."/>
            <person name="Li B."/>
            <person name="Xie X."/>
        </authorList>
    </citation>
    <scope>NUCLEOTIDE SEQUENCE [LARGE SCALE GENOMIC DNA]</scope>
    <source>
        <strain evidence="1 2">ZF390</strain>
        <plasmid evidence="1 2">pPlas1</plasmid>
    </source>
</reference>
<name>A0A7H0YGZ3_9BACL</name>
<accession>A0A7H0YGZ3</accession>
<evidence type="ECO:0000313" key="2">
    <source>
        <dbReference type="Proteomes" id="UP000516384"/>
    </source>
</evidence>
<evidence type="ECO:0000313" key="1">
    <source>
        <dbReference type="EMBL" id="QNR70351.1"/>
    </source>
</evidence>
<proteinExistence type="predicted"/>